<dbReference type="GO" id="GO:0045504">
    <property type="term" value="F:dynein heavy chain binding"/>
    <property type="evidence" value="ECO:0007669"/>
    <property type="project" value="TreeGrafter"/>
</dbReference>
<dbReference type="GO" id="GO:0036157">
    <property type="term" value="C:outer dynein arm"/>
    <property type="evidence" value="ECO:0007669"/>
    <property type="project" value="TreeGrafter"/>
</dbReference>
<dbReference type="InterPro" id="IPR001680">
    <property type="entry name" value="WD40_rpt"/>
</dbReference>
<dbReference type="GO" id="GO:0045503">
    <property type="term" value="F:dynein light chain binding"/>
    <property type="evidence" value="ECO:0007669"/>
    <property type="project" value="TreeGrafter"/>
</dbReference>
<dbReference type="EMBL" id="JAGTXO010000003">
    <property type="protein sequence ID" value="KAG8468793.1"/>
    <property type="molecule type" value="Genomic_DNA"/>
</dbReference>
<evidence type="ECO:0000313" key="14">
    <source>
        <dbReference type="EMBL" id="KAG8468793.1"/>
    </source>
</evidence>
<accession>A0A8J5XP14</accession>
<dbReference type="GO" id="GO:0036158">
    <property type="term" value="P:outer dynein arm assembly"/>
    <property type="evidence" value="ECO:0007669"/>
    <property type="project" value="TreeGrafter"/>
</dbReference>
<evidence type="ECO:0008006" key="16">
    <source>
        <dbReference type="Google" id="ProtNLM"/>
    </source>
</evidence>
<dbReference type="PROSITE" id="PS50082">
    <property type="entry name" value="WD_REPEATS_2"/>
    <property type="match status" value="1"/>
</dbReference>
<keyword evidence="15" id="KW-1185">Reference proteome</keyword>
<evidence type="ECO:0000256" key="9">
    <source>
        <dbReference type="ARBA" id="ARBA00023175"/>
    </source>
</evidence>
<keyword evidence="9" id="KW-0505">Motor protein</keyword>
<dbReference type="GO" id="GO:0005874">
    <property type="term" value="C:microtubule"/>
    <property type="evidence" value="ECO:0007669"/>
    <property type="project" value="UniProtKB-KW"/>
</dbReference>
<keyword evidence="6" id="KW-0677">Repeat</keyword>
<dbReference type="OMA" id="WDFFYRQ"/>
<dbReference type="PANTHER" id="PTHR12442">
    <property type="entry name" value="DYNEIN INTERMEDIATE CHAIN"/>
    <property type="match status" value="1"/>
</dbReference>
<evidence type="ECO:0000256" key="8">
    <source>
        <dbReference type="ARBA" id="ARBA00023069"/>
    </source>
</evidence>
<comment type="subcellular location">
    <subcellularLocation>
        <location evidence="1">Cytoplasm</location>
        <location evidence="1">Cytoskeleton</location>
        <location evidence="1">Cilium axoneme</location>
    </subcellularLocation>
</comment>
<sequence length="563" mass="63662">MEIVYVYQKSRREFGRPTTQFIDRPAELLDEFAPDPSIKDTQYELRNPTHLDVQAIPEMSEHDVNTESFSYASVGMLHAEGGWPKDIDWAEKDQTARFRKKVEKDEEYIREVKALADVVEHHIKQNNAIDIYEEYFTGEHADHSSEAPSAKTLSVFKDPNPVKRTVSSLSFHPDGGRKIAVAFSLLQFQDERADSASNQSYIWAVDNPNQPELEINPQSKLVCLEYNSKDAFLLAGGCYNGLISYWDTRRGSEPVESSLIEKSHRDPVYSIVWLQGKTAYECASTSTDGQVLWWDIRKLGEPTESLELISGDVTMGGVSLEYSAAGGPTKFMVGTEQGTILMCNRKGKSAQDKIGTVYSGHHGPTYALQRNPFFPKYFLSIGDWRHMLWSEELRTPIMTSAYHSAYLLSACWSPTRPAVFFSSKMDGTLDIWDLFYKVNEPTLTLQVDDDGLQAVRVQEGGVILATGSVDGSVYLMELCNSLAVQQPQEKQSMQQMLDREFKKEKNLEARAKELAKKAAKESEAQRDPTALQPTDEALKAVEQEFYDTIAEYEQKELEANRKD</sequence>
<evidence type="ECO:0000256" key="12">
    <source>
        <dbReference type="PROSITE-ProRule" id="PRU00221"/>
    </source>
</evidence>
<evidence type="ECO:0000256" key="3">
    <source>
        <dbReference type="ARBA" id="ARBA00022490"/>
    </source>
</evidence>
<dbReference type="OrthoDB" id="366230at2759"/>
<protein>
    <recommendedName>
        <fullName evidence="16">Dynein intermediate chain</fullName>
    </recommendedName>
</protein>
<dbReference type="SUPFAM" id="SSF50978">
    <property type="entry name" value="WD40 repeat-like"/>
    <property type="match status" value="1"/>
</dbReference>
<evidence type="ECO:0000256" key="6">
    <source>
        <dbReference type="ARBA" id="ARBA00022737"/>
    </source>
</evidence>
<evidence type="ECO:0000256" key="4">
    <source>
        <dbReference type="ARBA" id="ARBA00022574"/>
    </source>
</evidence>
<keyword evidence="11" id="KW-0966">Cell projection</keyword>
<evidence type="ECO:0000256" key="5">
    <source>
        <dbReference type="ARBA" id="ARBA00022701"/>
    </source>
</evidence>
<dbReference type="PANTHER" id="PTHR12442:SF7">
    <property type="entry name" value="DYNEIN AXONEMAL INTERMEDIATE CHAIN 2"/>
    <property type="match status" value="1"/>
</dbReference>
<comment type="caution">
    <text evidence="14">The sequence shown here is derived from an EMBL/GenBank/DDBJ whole genome shotgun (WGS) entry which is preliminary data.</text>
</comment>
<dbReference type="InterPro" id="IPR036322">
    <property type="entry name" value="WD40_repeat_dom_sf"/>
</dbReference>
<evidence type="ECO:0000256" key="10">
    <source>
        <dbReference type="ARBA" id="ARBA00023212"/>
    </source>
</evidence>
<keyword evidence="4 12" id="KW-0853">WD repeat</keyword>
<evidence type="ECO:0000256" key="1">
    <source>
        <dbReference type="ARBA" id="ARBA00004430"/>
    </source>
</evidence>
<dbReference type="SMART" id="SM00320">
    <property type="entry name" value="WD40"/>
    <property type="match status" value="6"/>
</dbReference>
<dbReference type="Proteomes" id="UP000751190">
    <property type="component" value="Unassembled WGS sequence"/>
</dbReference>
<dbReference type="GO" id="GO:0003341">
    <property type="term" value="P:cilium movement"/>
    <property type="evidence" value="ECO:0007669"/>
    <property type="project" value="TreeGrafter"/>
</dbReference>
<reference evidence="14" key="1">
    <citation type="submission" date="2021-05" db="EMBL/GenBank/DDBJ databases">
        <title>The genome of the haptophyte Pavlova lutheri (Diacronema luteri, Pavlovales) - a model for lipid biosynthesis in eukaryotic algae.</title>
        <authorList>
            <person name="Hulatt C.J."/>
            <person name="Posewitz M.C."/>
        </authorList>
    </citation>
    <scope>NUCLEOTIDE SEQUENCE</scope>
    <source>
        <strain evidence="14">NIVA-4/92</strain>
    </source>
</reference>
<evidence type="ECO:0000256" key="2">
    <source>
        <dbReference type="ARBA" id="ARBA00011059"/>
    </source>
</evidence>
<gene>
    <name evidence="14" type="ORF">KFE25_007311</name>
</gene>
<organism evidence="14 15">
    <name type="scientific">Diacronema lutheri</name>
    <name type="common">Unicellular marine alga</name>
    <name type="synonym">Monochrysis lutheri</name>
    <dbReference type="NCBI Taxonomy" id="2081491"/>
    <lineage>
        <taxon>Eukaryota</taxon>
        <taxon>Haptista</taxon>
        <taxon>Haptophyta</taxon>
        <taxon>Pavlovophyceae</taxon>
        <taxon>Pavlovales</taxon>
        <taxon>Pavlovaceae</taxon>
        <taxon>Diacronema</taxon>
    </lineage>
</organism>
<evidence type="ECO:0000256" key="7">
    <source>
        <dbReference type="ARBA" id="ARBA00023017"/>
    </source>
</evidence>
<keyword evidence="3" id="KW-0963">Cytoplasm</keyword>
<dbReference type="InterPro" id="IPR015943">
    <property type="entry name" value="WD40/YVTN_repeat-like_dom_sf"/>
</dbReference>
<keyword evidence="7" id="KW-0243">Dynein</keyword>
<dbReference type="Gene3D" id="2.130.10.10">
    <property type="entry name" value="YVTN repeat-like/Quinoprotein amine dehydrogenase"/>
    <property type="match status" value="2"/>
</dbReference>
<evidence type="ECO:0000256" key="13">
    <source>
        <dbReference type="SAM" id="MobiDB-lite"/>
    </source>
</evidence>
<evidence type="ECO:0000256" key="11">
    <source>
        <dbReference type="ARBA" id="ARBA00023273"/>
    </source>
</evidence>
<name>A0A8J5XP14_DIALT</name>
<proteinExistence type="inferred from homology"/>
<keyword evidence="10" id="KW-0206">Cytoskeleton</keyword>
<keyword evidence="8" id="KW-0969">Cilium</keyword>
<keyword evidence="5" id="KW-0493">Microtubule</keyword>
<dbReference type="InterPro" id="IPR050687">
    <property type="entry name" value="Dynein_IC"/>
</dbReference>
<comment type="similarity">
    <text evidence="2">Belongs to the dynein intermediate chain family.</text>
</comment>
<feature type="repeat" description="WD" evidence="12">
    <location>
        <begin position="400"/>
        <end position="434"/>
    </location>
</feature>
<feature type="region of interest" description="Disordered" evidence="13">
    <location>
        <begin position="512"/>
        <end position="538"/>
    </location>
</feature>
<evidence type="ECO:0000313" key="15">
    <source>
        <dbReference type="Proteomes" id="UP000751190"/>
    </source>
</evidence>
<feature type="compositionally biased region" description="Basic and acidic residues" evidence="13">
    <location>
        <begin position="512"/>
        <end position="526"/>
    </location>
</feature>
<dbReference type="AlphaFoldDB" id="A0A8J5XP14"/>